<evidence type="ECO:0000256" key="10">
    <source>
        <dbReference type="PIRSR" id="PIRSR610347-2"/>
    </source>
</evidence>
<dbReference type="Gene3D" id="3.30.870.10">
    <property type="entry name" value="Endonuclease Chain A"/>
    <property type="match status" value="1"/>
</dbReference>
<keyword evidence="6" id="KW-0269">Exonuclease</keyword>
<dbReference type="SUPFAM" id="SSF56024">
    <property type="entry name" value="Phospholipase D/nuclease"/>
    <property type="match status" value="1"/>
</dbReference>
<dbReference type="PROSITE" id="PS50035">
    <property type="entry name" value="PLD"/>
    <property type="match status" value="1"/>
</dbReference>
<keyword evidence="7" id="KW-0234">DNA repair</keyword>
<evidence type="ECO:0000256" key="1">
    <source>
        <dbReference type="ARBA" id="ARBA00004123"/>
    </source>
</evidence>
<dbReference type="InterPro" id="IPR001736">
    <property type="entry name" value="PLipase_D/transphosphatidylase"/>
</dbReference>
<dbReference type="Proteomes" id="UP001196413">
    <property type="component" value="Unassembled WGS sequence"/>
</dbReference>
<feature type="binding site" evidence="10">
    <location>
        <position position="127"/>
    </location>
    <ligand>
        <name>substrate</name>
    </ligand>
</feature>
<dbReference type="Pfam" id="PF06087">
    <property type="entry name" value="Tyr-DNA_phospho"/>
    <property type="match status" value="1"/>
</dbReference>
<keyword evidence="5" id="KW-0378">Hydrolase</keyword>
<keyword evidence="4" id="KW-0227">DNA damage</keyword>
<comment type="caution">
    <text evidence="12">The sequence shown here is derived from an EMBL/GenBank/DDBJ whole genome shotgun (WGS) entry which is preliminary data.</text>
</comment>
<dbReference type="InterPro" id="IPR010347">
    <property type="entry name" value="Tdp1"/>
</dbReference>
<comment type="subcellular location">
    <subcellularLocation>
        <location evidence="1">Nucleus</location>
    </subcellularLocation>
</comment>
<proteinExistence type="inferred from homology"/>
<dbReference type="GO" id="GO:0006281">
    <property type="term" value="P:DNA repair"/>
    <property type="evidence" value="ECO:0007669"/>
    <property type="project" value="UniProtKB-KW"/>
</dbReference>
<feature type="domain" description="PLD phosphodiesterase" evidence="11">
    <location>
        <begin position="120"/>
        <end position="150"/>
    </location>
</feature>
<comment type="similarity">
    <text evidence="2">Belongs to the tyrosyl-DNA phosphodiesterase family.</text>
</comment>
<evidence type="ECO:0000256" key="2">
    <source>
        <dbReference type="ARBA" id="ARBA00010205"/>
    </source>
</evidence>
<evidence type="ECO:0000313" key="12">
    <source>
        <dbReference type="EMBL" id="KAJ1367572.1"/>
    </source>
</evidence>
<gene>
    <name evidence="12" type="ORF">KIN20_028510</name>
</gene>
<dbReference type="PANTHER" id="PTHR12415">
    <property type="entry name" value="TYROSYL-DNA PHOSPHODIESTERASE 1"/>
    <property type="match status" value="1"/>
</dbReference>
<dbReference type="GO" id="GO:0003690">
    <property type="term" value="F:double-stranded DNA binding"/>
    <property type="evidence" value="ECO:0007669"/>
    <property type="project" value="TreeGrafter"/>
</dbReference>
<dbReference type="EMBL" id="JAHQIW010005952">
    <property type="protein sequence ID" value="KAJ1367572.1"/>
    <property type="molecule type" value="Genomic_DNA"/>
</dbReference>
<dbReference type="PANTHER" id="PTHR12415:SF0">
    <property type="entry name" value="TYROSYL-DNA PHOSPHODIESTERASE 1"/>
    <property type="match status" value="1"/>
</dbReference>
<feature type="active site" description="Nucleophile" evidence="9">
    <location>
        <position position="125"/>
    </location>
</feature>
<evidence type="ECO:0000256" key="6">
    <source>
        <dbReference type="ARBA" id="ARBA00022839"/>
    </source>
</evidence>
<organism evidence="12 13">
    <name type="scientific">Parelaphostrongylus tenuis</name>
    <name type="common">Meningeal worm</name>
    <dbReference type="NCBI Taxonomy" id="148309"/>
    <lineage>
        <taxon>Eukaryota</taxon>
        <taxon>Metazoa</taxon>
        <taxon>Ecdysozoa</taxon>
        <taxon>Nematoda</taxon>
        <taxon>Chromadorea</taxon>
        <taxon>Rhabditida</taxon>
        <taxon>Rhabditina</taxon>
        <taxon>Rhabditomorpha</taxon>
        <taxon>Strongyloidea</taxon>
        <taxon>Metastrongylidae</taxon>
        <taxon>Parelaphostrongylus</taxon>
    </lineage>
</organism>
<evidence type="ECO:0000256" key="3">
    <source>
        <dbReference type="ARBA" id="ARBA00022722"/>
    </source>
</evidence>
<protein>
    <recommendedName>
        <fullName evidence="11">PLD phosphodiesterase domain-containing protein</fullName>
    </recommendedName>
</protein>
<dbReference type="GO" id="GO:0004527">
    <property type="term" value="F:exonuclease activity"/>
    <property type="evidence" value="ECO:0007669"/>
    <property type="project" value="UniProtKB-KW"/>
</dbReference>
<evidence type="ECO:0000256" key="7">
    <source>
        <dbReference type="ARBA" id="ARBA00023204"/>
    </source>
</evidence>
<keyword evidence="13" id="KW-1185">Reference proteome</keyword>
<dbReference type="GO" id="GO:0003697">
    <property type="term" value="F:single-stranded DNA binding"/>
    <property type="evidence" value="ECO:0007669"/>
    <property type="project" value="TreeGrafter"/>
</dbReference>
<dbReference type="AlphaFoldDB" id="A0AAD5R196"/>
<name>A0AAD5R196_PARTN</name>
<evidence type="ECO:0000256" key="8">
    <source>
        <dbReference type="ARBA" id="ARBA00023242"/>
    </source>
</evidence>
<dbReference type="GO" id="GO:0005634">
    <property type="term" value="C:nucleus"/>
    <property type="evidence" value="ECO:0007669"/>
    <property type="project" value="UniProtKB-SubCell"/>
</dbReference>
<evidence type="ECO:0000259" key="11">
    <source>
        <dbReference type="PROSITE" id="PS50035"/>
    </source>
</evidence>
<evidence type="ECO:0000256" key="4">
    <source>
        <dbReference type="ARBA" id="ARBA00022763"/>
    </source>
</evidence>
<evidence type="ECO:0000256" key="9">
    <source>
        <dbReference type="PIRSR" id="PIRSR610347-1"/>
    </source>
</evidence>
<evidence type="ECO:0000313" key="13">
    <source>
        <dbReference type="Proteomes" id="UP001196413"/>
    </source>
</evidence>
<accession>A0AAD5R196</accession>
<reference evidence="12" key="1">
    <citation type="submission" date="2021-06" db="EMBL/GenBank/DDBJ databases">
        <title>Parelaphostrongylus tenuis whole genome reference sequence.</title>
        <authorList>
            <person name="Garwood T.J."/>
            <person name="Larsen P.A."/>
            <person name="Fountain-Jones N.M."/>
            <person name="Garbe J.R."/>
            <person name="Macchietto M.G."/>
            <person name="Kania S.A."/>
            <person name="Gerhold R.W."/>
            <person name="Richards J.E."/>
            <person name="Wolf T.M."/>
        </authorList>
    </citation>
    <scope>NUCLEOTIDE SEQUENCE</scope>
    <source>
        <strain evidence="12">MNPRO001-30</strain>
        <tissue evidence="12">Meninges</tissue>
    </source>
</reference>
<sequence length="238" mass="26678">MKHSLKTAGTSWNSSKNLVPELVSGRMYFSKVDLLPDKFNENAFHLSDILQIIRPQLSIHFNFMIDLEWLIEQYPAPCRDTPMVCVVGEKMGTDRRTLQSEVKASNLKNATILGAALPLPFGTHHTKLSIFDCEDKVHVVVSTANLIEGDWSEKTQCFYYACGSTANTSSSPSESKFAEDLCAYLSEYRLQDVNFWIDRIRSCDFSGVSDRFSVLCAWLPSGQSARQVWSSVVGSTLT</sequence>
<keyword evidence="3" id="KW-0540">Nuclease</keyword>
<evidence type="ECO:0000256" key="5">
    <source>
        <dbReference type="ARBA" id="ARBA00022801"/>
    </source>
</evidence>
<keyword evidence="8" id="KW-0539">Nucleus</keyword>
<dbReference type="GO" id="GO:0017005">
    <property type="term" value="F:3'-tyrosyl-DNA phosphodiesterase activity"/>
    <property type="evidence" value="ECO:0007669"/>
    <property type="project" value="TreeGrafter"/>
</dbReference>